<dbReference type="SUPFAM" id="SSF47413">
    <property type="entry name" value="lambda repressor-like DNA-binding domains"/>
    <property type="match status" value="1"/>
</dbReference>
<dbReference type="Pfam" id="PF01381">
    <property type="entry name" value="HTH_3"/>
    <property type="match status" value="1"/>
</dbReference>
<sequence length="81" mass="8420">MKVSAAQVRAARGLLDISQQGLADLSKVSLRTIVQFERGSKPASESILQALKLSLEAAGIEFIPENGGGPGVRLSRGSANT</sequence>
<dbReference type="PROSITE" id="PS50943">
    <property type="entry name" value="HTH_CROC1"/>
    <property type="match status" value="1"/>
</dbReference>
<dbReference type="AlphaFoldDB" id="A0A6M7TCK5"/>
<protein>
    <submittedName>
        <fullName evidence="1">XRE family transcriptional regulator</fullName>
    </submittedName>
</protein>
<accession>A0A6M7TCK5</accession>
<gene>
    <name evidence="1" type="ORF">D3242_15515</name>
</gene>
<reference evidence="1 2" key="1">
    <citation type="submission" date="2018-09" db="EMBL/GenBank/DDBJ databases">
        <title>Mesorhizobium carmichaelinearum sp. nov. isolated from Carmichaelinea spp. root nodules in New Zealand.</title>
        <authorList>
            <person name="De Meyer S.E."/>
        </authorList>
    </citation>
    <scope>NUCLEOTIDE SEQUENCE [LARGE SCALE GENOMIC DNA]</scope>
    <source>
        <strain evidence="1 2">LMG 28313</strain>
    </source>
</reference>
<dbReference type="EMBL" id="QZXA01000005">
    <property type="protein sequence ID" value="RJT33926.1"/>
    <property type="molecule type" value="Genomic_DNA"/>
</dbReference>
<keyword evidence="2" id="KW-1185">Reference proteome</keyword>
<comment type="caution">
    <text evidence="1">The sequence shown here is derived from an EMBL/GenBank/DDBJ whole genome shotgun (WGS) entry which is preliminary data.</text>
</comment>
<dbReference type="Gene3D" id="1.10.260.40">
    <property type="entry name" value="lambda repressor-like DNA-binding domains"/>
    <property type="match status" value="1"/>
</dbReference>
<evidence type="ECO:0000313" key="1">
    <source>
        <dbReference type="EMBL" id="RJT33926.1"/>
    </source>
</evidence>
<name>A0A6M7TCK5_9HYPH</name>
<dbReference type="InterPro" id="IPR001387">
    <property type="entry name" value="Cro/C1-type_HTH"/>
</dbReference>
<dbReference type="Proteomes" id="UP000275530">
    <property type="component" value="Unassembled WGS sequence"/>
</dbReference>
<evidence type="ECO:0000313" key="2">
    <source>
        <dbReference type="Proteomes" id="UP000275530"/>
    </source>
</evidence>
<dbReference type="InterPro" id="IPR010982">
    <property type="entry name" value="Lambda_DNA-bd_dom_sf"/>
</dbReference>
<proteinExistence type="predicted"/>
<dbReference type="RefSeq" id="WP_081295868.1">
    <property type="nucleotide sequence ID" value="NZ_CP033507.1"/>
</dbReference>
<dbReference type="GO" id="GO:0003677">
    <property type="term" value="F:DNA binding"/>
    <property type="evidence" value="ECO:0007669"/>
    <property type="project" value="InterPro"/>
</dbReference>
<dbReference type="CDD" id="cd00093">
    <property type="entry name" value="HTH_XRE"/>
    <property type="match status" value="1"/>
</dbReference>
<organism evidence="1 2">
    <name type="scientific">Mesorhizobium jarvisii</name>
    <dbReference type="NCBI Taxonomy" id="1777867"/>
    <lineage>
        <taxon>Bacteria</taxon>
        <taxon>Pseudomonadati</taxon>
        <taxon>Pseudomonadota</taxon>
        <taxon>Alphaproteobacteria</taxon>
        <taxon>Hyphomicrobiales</taxon>
        <taxon>Phyllobacteriaceae</taxon>
        <taxon>Mesorhizobium</taxon>
    </lineage>
</organism>